<reference evidence="2 3" key="1">
    <citation type="submission" date="2014-04" db="EMBL/GenBank/DDBJ databases">
        <authorList>
            <consortium name="DOE Joint Genome Institute"/>
            <person name="Kuo A."/>
            <person name="Kohler A."/>
            <person name="Costa M.D."/>
            <person name="Nagy L.G."/>
            <person name="Floudas D."/>
            <person name="Copeland A."/>
            <person name="Barry K.W."/>
            <person name="Cichocki N."/>
            <person name="Veneault-Fourrey C."/>
            <person name="LaButti K."/>
            <person name="Lindquist E.A."/>
            <person name="Lipzen A."/>
            <person name="Lundell T."/>
            <person name="Morin E."/>
            <person name="Murat C."/>
            <person name="Sun H."/>
            <person name="Tunlid A."/>
            <person name="Henrissat B."/>
            <person name="Grigoriev I.V."/>
            <person name="Hibbett D.S."/>
            <person name="Martin F."/>
            <person name="Nordberg H.P."/>
            <person name="Cantor M.N."/>
            <person name="Hua S.X."/>
        </authorList>
    </citation>
    <scope>NUCLEOTIDE SEQUENCE [LARGE SCALE GENOMIC DNA]</scope>
    <source>
        <strain evidence="2 3">441</strain>
    </source>
</reference>
<reference evidence="3" key="2">
    <citation type="submission" date="2015-01" db="EMBL/GenBank/DDBJ databases">
        <title>Evolutionary Origins and Diversification of the Mycorrhizal Mutualists.</title>
        <authorList>
            <consortium name="DOE Joint Genome Institute"/>
            <consortium name="Mycorrhizal Genomics Consortium"/>
            <person name="Kohler A."/>
            <person name="Kuo A."/>
            <person name="Nagy L.G."/>
            <person name="Floudas D."/>
            <person name="Copeland A."/>
            <person name="Barry K.W."/>
            <person name="Cichocki N."/>
            <person name="Veneault-Fourrey C."/>
            <person name="LaButti K."/>
            <person name="Lindquist E.A."/>
            <person name="Lipzen A."/>
            <person name="Lundell T."/>
            <person name="Morin E."/>
            <person name="Murat C."/>
            <person name="Riley R."/>
            <person name="Ohm R."/>
            <person name="Sun H."/>
            <person name="Tunlid A."/>
            <person name="Henrissat B."/>
            <person name="Grigoriev I.V."/>
            <person name="Hibbett D.S."/>
            <person name="Martin F."/>
        </authorList>
    </citation>
    <scope>NUCLEOTIDE SEQUENCE [LARGE SCALE GENOMIC DNA]</scope>
    <source>
        <strain evidence="3">441</strain>
    </source>
</reference>
<feature type="compositionally biased region" description="Basic residues" evidence="1">
    <location>
        <begin position="179"/>
        <end position="189"/>
    </location>
</feature>
<feature type="region of interest" description="Disordered" evidence="1">
    <location>
        <begin position="74"/>
        <end position="114"/>
    </location>
</feature>
<dbReference type="OrthoDB" id="10618268at2759"/>
<evidence type="ECO:0000256" key="1">
    <source>
        <dbReference type="SAM" id="MobiDB-lite"/>
    </source>
</evidence>
<organism evidence="2 3">
    <name type="scientific">Pisolithus microcarpus 441</name>
    <dbReference type="NCBI Taxonomy" id="765257"/>
    <lineage>
        <taxon>Eukaryota</taxon>
        <taxon>Fungi</taxon>
        <taxon>Dikarya</taxon>
        <taxon>Basidiomycota</taxon>
        <taxon>Agaricomycotina</taxon>
        <taxon>Agaricomycetes</taxon>
        <taxon>Agaricomycetidae</taxon>
        <taxon>Boletales</taxon>
        <taxon>Sclerodermatineae</taxon>
        <taxon>Pisolithaceae</taxon>
        <taxon>Pisolithus</taxon>
    </lineage>
</organism>
<keyword evidence="3" id="KW-1185">Reference proteome</keyword>
<protein>
    <submittedName>
        <fullName evidence="2">Uncharacterized protein</fullName>
    </submittedName>
</protein>
<evidence type="ECO:0000313" key="3">
    <source>
        <dbReference type="Proteomes" id="UP000054018"/>
    </source>
</evidence>
<proteinExistence type="predicted"/>
<feature type="compositionally biased region" description="Basic and acidic residues" evidence="1">
    <location>
        <begin position="74"/>
        <end position="103"/>
    </location>
</feature>
<feature type="region of interest" description="Disordered" evidence="1">
    <location>
        <begin position="163"/>
        <end position="190"/>
    </location>
</feature>
<accession>A0A0C9YG88</accession>
<dbReference type="EMBL" id="KN833721">
    <property type="protein sequence ID" value="KIK23925.1"/>
    <property type="molecule type" value="Genomic_DNA"/>
</dbReference>
<sequence length="290" mass="32889">MHGVFEVQISLSPTHHYPSTMLSSTSRPQTIVPWETALPDELEDKPGDSVTVKMAKFDERQRRQRLALQRELEAEERRMAEEAERVRKEQEAERKWLEEETRRNQQAGGSSVPALTGKAVERPTRCSMCIKAGEECKPRTGRSKSCVRCQKLKAKCDLTTRTTDTEKRPVEVTSPRGGEKRKRHRKSKASTKVIVDMDDGDDKAMEDTPDVEMVSRPRVLRTLPPRKDSVAKVLDRRLGEVVKLLQKNNTAIETLARDVWDLSGVLEELFEALKTATTALVSRAQNAEEV</sequence>
<gene>
    <name evidence="2" type="ORF">PISMIDRAFT_10542</name>
</gene>
<name>A0A0C9YG88_9AGAM</name>
<evidence type="ECO:0000313" key="2">
    <source>
        <dbReference type="EMBL" id="KIK23925.1"/>
    </source>
</evidence>
<dbReference type="Proteomes" id="UP000054018">
    <property type="component" value="Unassembled WGS sequence"/>
</dbReference>
<dbReference type="HOGENOM" id="CLU_095041_0_0_1"/>
<dbReference type="AlphaFoldDB" id="A0A0C9YG88"/>